<dbReference type="PATRIC" id="fig|931276.5.peg.5500"/>
<evidence type="ECO:0000313" key="6">
    <source>
        <dbReference type="Proteomes" id="UP000011728"/>
    </source>
</evidence>
<name>M1MSS6_9CLOT</name>
<dbReference type="Pfam" id="PF19127">
    <property type="entry name" value="Choline_bind_3"/>
    <property type="match status" value="2"/>
</dbReference>
<proteinExistence type="predicted"/>
<dbReference type="InterPro" id="IPR013783">
    <property type="entry name" value="Ig-like_fold"/>
</dbReference>
<dbReference type="Pfam" id="PF12733">
    <property type="entry name" value="Cadherin-like"/>
    <property type="match status" value="2"/>
</dbReference>
<evidence type="ECO:0000313" key="5">
    <source>
        <dbReference type="EMBL" id="AGF59188.1"/>
    </source>
</evidence>
<dbReference type="SUPFAM" id="SSF69360">
    <property type="entry name" value="Cell wall binding repeat"/>
    <property type="match status" value="1"/>
</dbReference>
<reference evidence="5 6" key="1">
    <citation type="submission" date="2013-02" db="EMBL/GenBank/DDBJ databases">
        <title>Genome sequence of Clostridium saccharoperbutylacetonicum N1-4(HMT).</title>
        <authorList>
            <person name="Poehlein A."/>
            <person name="Daniel R."/>
        </authorList>
    </citation>
    <scope>NUCLEOTIDE SEQUENCE [LARGE SCALE GENOMIC DNA]</scope>
    <source>
        <strain evidence="6">N1-4(HMT)</strain>
    </source>
</reference>
<dbReference type="EMBL" id="CP004121">
    <property type="protein sequence ID" value="AGF59188.1"/>
    <property type="molecule type" value="Genomic_DNA"/>
</dbReference>
<evidence type="ECO:0000256" key="1">
    <source>
        <dbReference type="ARBA" id="ARBA00022737"/>
    </source>
</evidence>
<gene>
    <name evidence="5" type="ORF">Cspa_c54430</name>
</gene>
<dbReference type="HOGENOM" id="CLU_037405_0_0_9"/>
<protein>
    <recommendedName>
        <fullName evidence="4">Cadherin-like beta-sandwich-like domain-containing protein</fullName>
    </recommendedName>
</protein>
<dbReference type="eggNOG" id="COG5263">
    <property type="taxonomic scope" value="Bacteria"/>
</dbReference>
<dbReference type="AlphaFoldDB" id="M1MSS6"/>
<feature type="repeat" description="Cell wall-binding" evidence="2">
    <location>
        <begin position="509"/>
        <end position="528"/>
    </location>
</feature>
<dbReference type="Pfam" id="PF01473">
    <property type="entry name" value="Choline_bind_1"/>
    <property type="match status" value="1"/>
</dbReference>
<accession>M1MSS6</accession>
<dbReference type="Gene3D" id="2.10.270.10">
    <property type="entry name" value="Cholin Binding"/>
    <property type="match status" value="1"/>
</dbReference>
<evidence type="ECO:0000256" key="3">
    <source>
        <dbReference type="SAM" id="MobiDB-lite"/>
    </source>
</evidence>
<sequence length="570" mass="65279">MNKNIKRIIALTLIVNATATILPTTMNKYLMEVQQVYAASYSPDDGQLKSIKVKTLDGKSLDLLDGYNGDKVKLSDETEYYIKQTDKSDGIKIDADVEGSDYVVKIFTSDKSDATAYDPGDKILIGKGDSTIYVRTYEDKSAFRKAKDVDKNVGNCEQEYRLNIRKTTESSFEDGDQDSIFLSKLDVSKGSISFLKEKSSYDLTVAKDVDHINVTAEPENSNDRVRINGAVVDSNDRYKKAIDLDEGKNDIKIKVTDSKDNQRTYTLTVTRGDASNAQDNIYLDNITLDNGSIDFSKDTNSYTVDLDESVSKLKITAQPEDDNDVVTINGDQVKEKDDYQDKVSLEKGKNEIKVIVKDEVNDKERTYTLTVNRGKVQDTQNTDKDQEQTNGKKNGWVKTDAGYKYYDENGTEYKNKWLFDNEKKIYYYLNDSGVRQTDWFKVNNLWYLFDNNGVMLTGWQKNKEQWYMLDKTNGDMKTGWYKETAAVQEGDKTTNVEHTYYLNDDGSMRTGWLQLDNKWYYFDENGYMQKGWVVYANSKYYLDYDGAMVTGTKKIDDKEYKFTESGVLIL</sequence>
<evidence type="ECO:0000256" key="2">
    <source>
        <dbReference type="PROSITE-ProRule" id="PRU00591"/>
    </source>
</evidence>
<dbReference type="OrthoDB" id="1879046at2"/>
<dbReference type="KEGG" id="csr:Cspa_c54430"/>
<keyword evidence="1" id="KW-0677">Repeat</keyword>
<dbReference type="Proteomes" id="UP000011728">
    <property type="component" value="Chromosome"/>
</dbReference>
<dbReference type="STRING" id="36745.CLSAP_51890"/>
<organism evidence="5 6">
    <name type="scientific">Clostridium saccharoperbutylacetonicum N1-4(HMT)</name>
    <dbReference type="NCBI Taxonomy" id="931276"/>
    <lineage>
        <taxon>Bacteria</taxon>
        <taxon>Bacillati</taxon>
        <taxon>Bacillota</taxon>
        <taxon>Clostridia</taxon>
        <taxon>Eubacteriales</taxon>
        <taxon>Clostridiaceae</taxon>
        <taxon>Clostridium</taxon>
    </lineage>
</organism>
<dbReference type="Gene3D" id="2.10.270.20">
    <property type="match status" value="1"/>
</dbReference>
<dbReference type="RefSeq" id="WP_015395495.1">
    <property type="nucleotide sequence ID" value="NC_020291.1"/>
</dbReference>
<dbReference type="Gene3D" id="2.60.40.10">
    <property type="entry name" value="Immunoglobulins"/>
    <property type="match status" value="1"/>
</dbReference>
<keyword evidence="6" id="KW-1185">Reference proteome</keyword>
<evidence type="ECO:0000259" key="4">
    <source>
        <dbReference type="Pfam" id="PF12733"/>
    </source>
</evidence>
<feature type="domain" description="Cadherin-like beta-sandwich-like" evidence="4">
    <location>
        <begin position="182"/>
        <end position="271"/>
    </location>
</feature>
<feature type="domain" description="Cadherin-like beta-sandwich-like" evidence="4">
    <location>
        <begin position="284"/>
        <end position="373"/>
    </location>
</feature>
<feature type="repeat" description="Cell wall-binding" evidence="2">
    <location>
        <begin position="436"/>
        <end position="455"/>
    </location>
</feature>
<feature type="region of interest" description="Disordered" evidence="3">
    <location>
        <begin position="371"/>
        <end position="393"/>
    </location>
</feature>
<dbReference type="PROSITE" id="PS51170">
    <property type="entry name" value="CW"/>
    <property type="match status" value="2"/>
</dbReference>
<dbReference type="InterPro" id="IPR018337">
    <property type="entry name" value="Cell_wall/Cho-bd_repeat"/>
</dbReference>
<dbReference type="InterPro" id="IPR025883">
    <property type="entry name" value="Cadherin-like_domain"/>
</dbReference>